<feature type="domain" description="ABC3 transporter permease C-terminal" evidence="7">
    <location>
        <begin position="278"/>
        <end position="393"/>
    </location>
</feature>
<evidence type="ECO:0000256" key="4">
    <source>
        <dbReference type="ARBA" id="ARBA00022989"/>
    </source>
</evidence>
<evidence type="ECO:0000259" key="8">
    <source>
        <dbReference type="Pfam" id="PF12704"/>
    </source>
</evidence>
<dbReference type="AlphaFoldDB" id="A0A1H1ZTS1"/>
<feature type="transmembrane region" description="Helical" evidence="6">
    <location>
        <begin position="757"/>
        <end position="783"/>
    </location>
</feature>
<evidence type="ECO:0000313" key="10">
    <source>
        <dbReference type="Proteomes" id="UP000199679"/>
    </source>
</evidence>
<evidence type="ECO:0000256" key="1">
    <source>
        <dbReference type="ARBA" id="ARBA00004651"/>
    </source>
</evidence>
<proteinExistence type="predicted"/>
<sequence>MIKNIFKIALRYLWKDRVFSGINLLGLITSLSFVIVIMGYIQYELSFDKYYTNSPRVYRILEQEVVNGEKNYHVLIPNAIAQALKTSFPDFEAATSINKSVLQFSYRNEPMSANILITNSSFFKVFNFRFEQGNAVDVSKEGKCIVITRKFADKYFSGHNPLGQSIISKSNHAWKIAGVIETIPGNTHFNAEAMIISDVDQQPLNLSAYNTSSQYVLMREGADPKTMQQKLACFYKSYNFPASVGVTFQPVTSIHLHSNYSDELFENGNVKYIYIYATISFLVLLIACINFINLTTVRFMQRSVEVGIRKVMGAHKSQVFFQFITESILLFIIASPISYLVASLCWKKFSDILGLDVEPTYLFNAGTLLLVLLICMITGLISGLFPALYLTRVDISTLLKKLASSHNLKFTIRKVLIVAQFTVSVVLIISALLIKQQMILLNNADLGFNKTGLLILKEHDFGTSAISFKSELEKNGNVKDVSIASFDIGGNYGSNSTMSNPADTTKQWAFSFVDADNSFIKTMHIRLLAGTDFSTYVKRKIKLVSADSSKLVKNLKTSEQLIILTDKTVSLLQLKNPIGSELNYGGLQGTVIGVIKDFQGTSFHTSTPNVVIRSNIENNFGQTYIRIEMQNLPETLHFIEQKWRDFYPRDHFDFSFADDKVKQLYASEERLMLIVNFFTVLAICIACFGLFSLVAISISQRMKEVSIRKVLGAGITEIFILLTKDFFRLIVFSIIISIPITWFFMNKWLETFVYRISFNWITILISGILIIVVAFSIISFQIVKVAVSSPLKSLKSDN</sequence>
<dbReference type="PANTHER" id="PTHR30572">
    <property type="entry name" value="MEMBRANE COMPONENT OF TRANSPORTER-RELATED"/>
    <property type="match status" value="1"/>
</dbReference>
<name>A0A1H1ZTS1_MUCMA</name>
<evidence type="ECO:0000256" key="5">
    <source>
        <dbReference type="ARBA" id="ARBA00023136"/>
    </source>
</evidence>
<dbReference type="PANTHER" id="PTHR30572:SF18">
    <property type="entry name" value="ABC-TYPE MACROLIDE FAMILY EXPORT SYSTEM PERMEASE COMPONENT 2"/>
    <property type="match status" value="1"/>
</dbReference>
<keyword evidence="5 6" id="KW-0472">Membrane</keyword>
<keyword evidence="2" id="KW-1003">Cell membrane</keyword>
<comment type="subcellular location">
    <subcellularLocation>
        <location evidence="1">Cell membrane</location>
        <topology evidence="1">Multi-pass membrane protein</topology>
    </subcellularLocation>
</comment>
<feature type="transmembrane region" description="Helical" evidence="6">
    <location>
        <begin position="411"/>
        <end position="434"/>
    </location>
</feature>
<feature type="transmembrane region" description="Helical" evidence="6">
    <location>
        <begin position="21"/>
        <end position="43"/>
    </location>
</feature>
<dbReference type="OrthoDB" id="727849at2"/>
<keyword evidence="10" id="KW-1185">Reference proteome</keyword>
<feature type="domain" description="MacB-like periplasmic core" evidence="8">
    <location>
        <begin position="20"/>
        <end position="231"/>
    </location>
</feature>
<feature type="transmembrane region" description="Helical" evidence="6">
    <location>
        <begin position="726"/>
        <end position="745"/>
    </location>
</feature>
<dbReference type="InterPro" id="IPR050250">
    <property type="entry name" value="Macrolide_Exporter_MacB"/>
</dbReference>
<evidence type="ECO:0000259" key="7">
    <source>
        <dbReference type="Pfam" id="PF02687"/>
    </source>
</evidence>
<feature type="domain" description="ABC3 transporter permease C-terminal" evidence="7">
    <location>
        <begin position="676"/>
        <end position="785"/>
    </location>
</feature>
<keyword evidence="3 6" id="KW-0812">Transmembrane</keyword>
<dbReference type="GO" id="GO:0005886">
    <property type="term" value="C:plasma membrane"/>
    <property type="evidence" value="ECO:0007669"/>
    <property type="project" value="UniProtKB-SubCell"/>
</dbReference>
<dbReference type="Pfam" id="PF12704">
    <property type="entry name" value="MacB_PCD"/>
    <property type="match status" value="1"/>
</dbReference>
<reference evidence="9 10" key="1">
    <citation type="submission" date="2016-10" db="EMBL/GenBank/DDBJ databases">
        <authorList>
            <person name="de Groot N.N."/>
        </authorList>
    </citation>
    <scope>NUCLEOTIDE SEQUENCE [LARGE SCALE GENOMIC DNA]</scope>
    <source>
        <strain evidence="9 10">MP1X4</strain>
    </source>
</reference>
<dbReference type="InterPro" id="IPR003838">
    <property type="entry name" value="ABC3_permease_C"/>
</dbReference>
<feature type="transmembrane region" description="Helical" evidence="6">
    <location>
        <begin position="361"/>
        <end position="390"/>
    </location>
</feature>
<organism evidence="9 10">
    <name type="scientific">Mucilaginibacter mallensis</name>
    <dbReference type="NCBI Taxonomy" id="652787"/>
    <lineage>
        <taxon>Bacteria</taxon>
        <taxon>Pseudomonadati</taxon>
        <taxon>Bacteroidota</taxon>
        <taxon>Sphingobacteriia</taxon>
        <taxon>Sphingobacteriales</taxon>
        <taxon>Sphingobacteriaceae</taxon>
        <taxon>Mucilaginibacter</taxon>
    </lineage>
</organism>
<evidence type="ECO:0000313" key="9">
    <source>
        <dbReference type="EMBL" id="SDT37104.1"/>
    </source>
</evidence>
<accession>A0A1H1ZTS1</accession>
<keyword evidence="4 6" id="KW-1133">Transmembrane helix</keyword>
<dbReference type="EMBL" id="LT629740">
    <property type="protein sequence ID" value="SDT37104.1"/>
    <property type="molecule type" value="Genomic_DNA"/>
</dbReference>
<evidence type="ECO:0000256" key="6">
    <source>
        <dbReference type="SAM" id="Phobius"/>
    </source>
</evidence>
<dbReference type="STRING" id="652787.SAMN05216490_3247"/>
<evidence type="ECO:0000256" key="3">
    <source>
        <dbReference type="ARBA" id="ARBA00022692"/>
    </source>
</evidence>
<protein>
    <submittedName>
        <fullName evidence="9">Putative ABC transport system permease protein</fullName>
    </submittedName>
</protein>
<dbReference type="Pfam" id="PF02687">
    <property type="entry name" value="FtsX"/>
    <property type="match status" value="2"/>
</dbReference>
<feature type="transmembrane region" description="Helical" evidence="6">
    <location>
        <begin position="671"/>
        <end position="698"/>
    </location>
</feature>
<feature type="transmembrane region" description="Helical" evidence="6">
    <location>
        <begin position="273"/>
        <end position="292"/>
    </location>
</feature>
<dbReference type="InterPro" id="IPR025857">
    <property type="entry name" value="MacB_PCD"/>
</dbReference>
<dbReference type="RefSeq" id="WP_091375080.1">
    <property type="nucleotide sequence ID" value="NZ_LT629740.1"/>
</dbReference>
<feature type="transmembrane region" description="Helical" evidence="6">
    <location>
        <begin position="319"/>
        <end position="341"/>
    </location>
</feature>
<dbReference type="Proteomes" id="UP000199679">
    <property type="component" value="Chromosome I"/>
</dbReference>
<gene>
    <name evidence="9" type="ORF">SAMN05216490_3247</name>
</gene>
<dbReference type="GO" id="GO:0022857">
    <property type="term" value="F:transmembrane transporter activity"/>
    <property type="evidence" value="ECO:0007669"/>
    <property type="project" value="TreeGrafter"/>
</dbReference>
<evidence type="ECO:0000256" key="2">
    <source>
        <dbReference type="ARBA" id="ARBA00022475"/>
    </source>
</evidence>